<gene>
    <name evidence="1" type="ORF">AVEN_144373_1</name>
</gene>
<name>A0A4Y2AR26_ARAVE</name>
<keyword evidence="2" id="KW-1185">Reference proteome</keyword>
<organism evidence="1 2">
    <name type="scientific">Araneus ventricosus</name>
    <name type="common">Orbweaver spider</name>
    <name type="synonym">Epeira ventricosa</name>
    <dbReference type="NCBI Taxonomy" id="182803"/>
    <lineage>
        <taxon>Eukaryota</taxon>
        <taxon>Metazoa</taxon>
        <taxon>Ecdysozoa</taxon>
        <taxon>Arthropoda</taxon>
        <taxon>Chelicerata</taxon>
        <taxon>Arachnida</taxon>
        <taxon>Araneae</taxon>
        <taxon>Araneomorphae</taxon>
        <taxon>Entelegynae</taxon>
        <taxon>Araneoidea</taxon>
        <taxon>Araneidae</taxon>
        <taxon>Araneus</taxon>
    </lineage>
</organism>
<dbReference type="Proteomes" id="UP000499080">
    <property type="component" value="Unassembled WGS sequence"/>
</dbReference>
<evidence type="ECO:0000313" key="2">
    <source>
        <dbReference type="Proteomes" id="UP000499080"/>
    </source>
</evidence>
<evidence type="ECO:0000313" key="1">
    <source>
        <dbReference type="EMBL" id="GBL81464.1"/>
    </source>
</evidence>
<accession>A0A4Y2AR26</accession>
<sequence length="78" mass="8639">MYSLHTLPFLPATSPLDEDFTLLSTLDSLLPTAEQETLQFTAFIDSQAFIYAVTIGGRPLRGRVLPSTKLQSELSRLP</sequence>
<dbReference type="AlphaFoldDB" id="A0A4Y2AR26"/>
<comment type="caution">
    <text evidence="1">The sequence shown here is derived from an EMBL/GenBank/DDBJ whole genome shotgun (WGS) entry which is preliminary data.</text>
</comment>
<protein>
    <submittedName>
        <fullName evidence="1">Uncharacterized protein</fullName>
    </submittedName>
</protein>
<dbReference type="EMBL" id="BGPR01157096">
    <property type="protein sequence ID" value="GBL81464.1"/>
    <property type="molecule type" value="Genomic_DNA"/>
</dbReference>
<reference evidence="1 2" key="1">
    <citation type="journal article" date="2019" name="Sci. Rep.">
        <title>Orb-weaving spider Araneus ventricosus genome elucidates the spidroin gene catalogue.</title>
        <authorList>
            <person name="Kono N."/>
            <person name="Nakamura H."/>
            <person name="Ohtoshi R."/>
            <person name="Moran D.A.P."/>
            <person name="Shinohara A."/>
            <person name="Yoshida Y."/>
            <person name="Fujiwara M."/>
            <person name="Mori M."/>
            <person name="Tomita M."/>
            <person name="Arakawa K."/>
        </authorList>
    </citation>
    <scope>NUCLEOTIDE SEQUENCE [LARGE SCALE GENOMIC DNA]</scope>
</reference>
<proteinExistence type="predicted"/>